<dbReference type="EMBL" id="CM010717">
    <property type="protein sequence ID" value="RZC56710.1"/>
    <property type="molecule type" value="Genomic_DNA"/>
</dbReference>
<dbReference type="AlphaFoldDB" id="A0A4Y7J9H8"/>
<keyword evidence="2" id="KW-1185">Reference proteome</keyword>
<dbReference type="PANTHER" id="PTHR16079:SF4">
    <property type="entry name" value="E3 UBIQUITIN-PROTEIN LIGASE CHFR"/>
    <property type="match status" value="1"/>
</dbReference>
<dbReference type="GO" id="GO:0004842">
    <property type="term" value="F:ubiquitin-protein transferase activity"/>
    <property type="evidence" value="ECO:0007669"/>
    <property type="project" value="TreeGrafter"/>
</dbReference>
<proteinExistence type="predicted"/>
<dbReference type="STRING" id="3469.A0A4Y7J9H8"/>
<evidence type="ECO:0008006" key="3">
    <source>
        <dbReference type="Google" id="ProtNLM"/>
    </source>
</evidence>
<dbReference type="Proteomes" id="UP000316621">
    <property type="component" value="Chromosome 3"/>
</dbReference>
<reference evidence="1 2" key="1">
    <citation type="journal article" date="2018" name="Science">
        <title>The opium poppy genome and morphinan production.</title>
        <authorList>
            <person name="Guo L."/>
            <person name="Winzer T."/>
            <person name="Yang X."/>
            <person name="Li Y."/>
            <person name="Ning Z."/>
            <person name="He Z."/>
            <person name="Teodor R."/>
            <person name="Lu Y."/>
            <person name="Bowser T.A."/>
            <person name="Graham I.A."/>
            <person name="Ye K."/>
        </authorList>
    </citation>
    <scope>NUCLEOTIDE SEQUENCE [LARGE SCALE GENOMIC DNA]</scope>
    <source>
        <strain evidence="2">cv. HN1</strain>
        <tissue evidence="1">Leaves</tissue>
    </source>
</reference>
<dbReference type="Gene3D" id="2.60.200.20">
    <property type="match status" value="1"/>
</dbReference>
<evidence type="ECO:0000313" key="1">
    <source>
        <dbReference type="EMBL" id="RZC56710.1"/>
    </source>
</evidence>
<name>A0A4Y7J9H8_PAPSO</name>
<dbReference type="GO" id="GO:0005634">
    <property type="term" value="C:nucleus"/>
    <property type="evidence" value="ECO:0007669"/>
    <property type="project" value="TreeGrafter"/>
</dbReference>
<organism evidence="1 2">
    <name type="scientific">Papaver somniferum</name>
    <name type="common">Opium poppy</name>
    <dbReference type="NCBI Taxonomy" id="3469"/>
    <lineage>
        <taxon>Eukaryota</taxon>
        <taxon>Viridiplantae</taxon>
        <taxon>Streptophyta</taxon>
        <taxon>Embryophyta</taxon>
        <taxon>Tracheophyta</taxon>
        <taxon>Spermatophyta</taxon>
        <taxon>Magnoliopsida</taxon>
        <taxon>Ranunculales</taxon>
        <taxon>Papaveraceae</taxon>
        <taxon>Papaveroideae</taxon>
        <taxon>Papaver</taxon>
    </lineage>
</organism>
<sequence length="114" mass="12319">METGEPSRTADESPWAKLVPSNTKYSDVEISSKDMVVSSETTCTSEIKNEWCKITRSSDLCTTTVQNLSSNTITVDGNVLAKNGTTVIKCGSEIVSGPDAEGELLFIDIDFYQG</sequence>
<accession>A0A4Y7J9H8</accession>
<dbReference type="GO" id="GO:0016567">
    <property type="term" value="P:protein ubiquitination"/>
    <property type="evidence" value="ECO:0007669"/>
    <property type="project" value="TreeGrafter"/>
</dbReference>
<evidence type="ECO:0000313" key="2">
    <source>
        <dbReference type="Proteomes" id="UP000316621"/>
    </source>
</evidence>
<dbReference type="Gramene" id="RZC56710">
    <property type="protein sequence ID" value="RZC56710"/>
    <property type="gene ID" value="C5167_015561"/>
</dbReference>
<dbReference type="PANTHER" id="PTHR16079">
    <property type="entry name" value="UBIQUITIN LIGASE PROTEIN CHFR"/>
    <property type="match status" value="1"/>
</dbReference>
<dbReference type="GO" id="GO:0006511">
    <property type="term" value="P:ubiquitin-dependent protein catabolic process"/>
    <property type="evidence" value="ECO:0007669"/>
    <property type="project" value="TreeGrafter"/>
</dbReference>
<dbReference type="InterPro" id="IPR052256">
    <property type="entry name" value="E3_ubiquitin-ligase_CHFR"/>
</dbReference>
<gene>
    <name evidence="1" type="ORF">C5167_015561</name>
</gene>
<protein>
    <recommendedName>
        <fullName evidence="3">FHA domain-containing protein</fullName>
    </recommendedName>
</protein>